<dbReference type="AlphaFoldDB" id="A0A120N005"/>
<dbReference type="InterPro" id="IPR036513">
    <property type="entry name" value="STAS_dom_sf"/>
</dbReference>
<dbReference type="KEGG" id="hhk:HH1059_16510"/>
<dbReference type="Pfam" id="PF01740">
    <property type="entry name" value="STAS"/>
    <property type="match status" value="1"/>
</dbReference>
<dbReference type="EMBL" id="AP017372">
    <property type="protein sequence ID" value="BAU58362.1"/>
    <property type="molecule type" value="Genomic_DNA"/>
</dbReference>
<keyword evidence="3" id="KW-1185">Reference proteome</keyword>
<organism evidence="2 3">
    <name type="scientific">Halorhodospira halochloris</name>
    <name type="common">Ectothiorhodospira halochloris</name>
    <dbReference type="NCBI Taxonomy" id="1052"/>
    <lineage>
        <taxon>Bacteria</taxon>
        <taxon>Pseudomonadati</taxon>
        <taxon>Pseudomonadota</taxon>
        <taxon>Gammaproteobacteria</taxon>
        <taxon>Chromatiales</taxon>
        <taxon>Ectothiorhodospiraceae</taxon>
        <taxon>Halorhodospira</taxon>
    </lineage>
</organism>
<dbReference type="RefSeq" id="WP_096409738.1">
    <property type="nucleotide sequence ID" value="NZ_AP017372.2"/>
</dbReference>
<dbReference type="SUPFAM" id="SSF52091">
    <property type="entry name" value="SpoIIaa-like"/>
    <property type="match status" value="1"/>
</dbReference>
<feature type="domain" description="STAS" evidence="1">
    <location>
        <begin position="31"/>
        <end position="94"/>
    </location>
</feature>
<dbReference type="OrthoDB" id="8562847at2"/>
<evidence type="ECO:0000259" key="1">
    <source>
        <dbReference type="Pfam" id="PF01740"/>
    </source>
</evidence>
<dbReference type="Proteomes" id="UP000218890">
    <property type="component" value="Chromosome"/>
</dbReference>
<dbReference type="InterPro" id="IPR002645">
    <property type="entry name" value="STAS_dom"/>
</dbReference>
<reference evidence="2" key="1">
    <citation type="submission" date="2016-02" db="EMBL/GenBank/DDBJ databases">
        <title>Halorhodospira halochloris DSM-1059 complete genome, version 2.</title>
        <authorList>
            <person name="Tsukatani Y."/>
        </authorList>
    </citation>
    <scope>NUCLEOTIDE SEQUENCE</scope>
    <source>
        <strain evidence="2">DSM 1059</strain>
    </source>
</reference>
<evidence type="ECO:0000313" key="3">
    <source>
        <dbReference type="Proteomes" id="UP000218890"/>
    </source>
</evidence>
<sequence>MPKHGFRMTSLADNSALFEPGNGVNVSAPESLIDEVLAELQRLGAKKIYFDLAEVEIIDSAYLSFLNRLARACKCVGVEMVCIHMQPITACALAKIDSARVEFSTQHNIGFDNQY</sequence>
<evidence type="ECO:0000313" key="2">
    <source>
        <dbReference type="EMBL" id="BAU58362.1"/>
    </source>
</evidence>
<gene>
    <name evidence="2" type="ORF">HH1059_16510</name>
</gene>
<accession>A0A120N005</accession>
<name>A0A120N005_HALHR</name>
<proteinExistence type="predicted"/>
<protein>
    <recommendedName>
        <fullName evidence="1">STAS domain-containing protein</fullName>
    </recommendedName>
</protein>
<dbReference type="Gene3D" id="3.30.750.24">
    <property type="entry name" value="STAS domain"/>
    <property type="match status" value="1"/>
</dbReference>